<accession>A0A383EWV2</accession>
<keyword evidence="3" id="KW-0560">Oxidoreductase</keyword>
<organism evidence="5">
    <name type="scientific">marine metagenome</name>
    <dbReference type="NCBI Taxonomy" id="408172"/>
    <lineage>
        <taxon>unclassified sequences</taxon>
        <taxon>metagenomes</taxon>
        <taxon>ecological metagenomes</taxon>
    </lineage>
</organism>
<evidence type="ECO:0000256" key="1">
    <source>
        <dbReference type="ARBA" id="ARBA00001931"/>
    </source>
</evidence>
<feature type="non-terminal residue" evidence="5">
    <location>
        <position position="1"/>
    </location>
</feature>
<dbReference type="SMART" id="SM00564">
    <property type="entry name" value="PQQ"/>
    <property type="match status" value="2"/>
</dbReference>
<dbReference type="InterPro" id="IPR002372">
    <property type="entry name" value="PQQ_rpt_dom"/>
</dbReference>
<dbReference type="Pfam" id="PF01011">
    <property type="entry name" value="PQQ"/>
    <property type="match status" value="1"/>
</dbReference>
<feature type="non-terminal residue" evidence="5">
    <location>
        <position position="229"/>
    </location>
</feature>
<evidence type="ECO:0000259" key="4">
    <source>
        <dbReference type="Pfam" id="PF01011"/>
    </source>
</evidence>
<protein>
    <recommendedName>
        <fullName evidence="4">Pyrrolo-quinoline quinone repeat domain-containing protein</fullName>
    </recommendedName>
</protein>
<feature type="domain" description="Pyrrolo-quinoline quinone repeat" evidence="4">
    <location>
        <begin position="2"/>
        <end position="199"/>
    </location>
</feature>
<name>A0A383EWV2_9ZZZZ</name>
<reference evidence="5" key="1">
    <citation type="submission" date="2018-05" db="EMBL/GenBank/DDBJ databases">
        <authorList>
            <person name="Lanie J.A."/>
            <person name="Ng W.-L."/>
            <person name="Kazmierczak K.M."/>
            <person name="Andrzejewski T.M."/>
            <person name="Davidsen T.M."/>
            <person name="Wayne K.J."/>
            <person name="Tettelin H."/>
            <person name="Glass J.I."/>
            <person name="Rusch D."/>
            <person name="Podicherti R."/>
            <person name="Tsui H.-C.T."/>
            <person name="Winkler M.E."/>
        </authorList>
    </citation>
    <scope>NUCLEOTIDE SEQUENCE</scope>
</reference>
<evidence type="ECO:0000313" key="5">
    <source>
        <dbReference type="EMBL" id="SVE60913.1"/>
    </source>
</evidence>
<proteinExistence type="inferred from homology"/>
<dbReference type="PANTHER" id="PTHR32303">
    <property type="entry name" value="QUINOPROTEIN ALCOHOL DEHYDROGENASE (CYTOCHROME C)"/>
    <property type="match status" value="1"/>
</dbReference>
<sequence length="229" mass="25673">LDAHLVALDARTGTLLWEVEVARTEEGYSKTAAPLIVGDKVVTGIAGGEFGIRGFVDAYDVETGERAWRFYTIPGPGEPGNDTWADDSWMTGGSATWVTGSYDPELNLIYWGTGNPGPDWNGDVRLGDNLYSDCVVALDADTGELVWYFQFTPHDVHDWDATQIPLLADTEYDGEQRKLMLWPNRNAWFYILDRETGEFLNGRPYARQSWAESLDENGRPRRVPDTFPS</sequence>
<dbReference type="InterPro" id="IPR011047">
    <property type="entry name" value="Quinoprotein_ADH-like_sf"/>
</dbReference>
<comment type="similarity">
    <text evidence="2">Belongs to the bacterial PQQ dehydrogenase family.</text>
</comment>
<dbReference type="SUPFAM" id="SSF50998">
    <property type="entry name" value="Quinoprotein alcohol dehydrogenase-like"/>
    <property type="match status" value="1"/>
</dbReference>
<evidence type="ECO:0000256" key="3">
    <source>
        <dbReference type="ARBA" id="ARBA00023002"/>
    </source>
</evidence>
<dbReference type="EMBL" id="UINC01229268">
    <property type="protein sequence ID" value="SVE60913.1"/>
    <property type="molecule type" value="Genomic_DNA"/>
</dbReference>
<evidence type="ECO:0000256" key="2">
    <source>
        <dbReference type="ARBA" id="ARBA00008156"/>
    </source>
</evidence>
<dbReference type="GO" id="GO:0016491">
    <property type="term" value="F:oxidoreductase activity"/>
    <property type="evidence" value="ECO:0007669"/>
    <property type="project" value="UniProtKB-KW"/>
</dbReference>
<comment type="cofactor">
    <cofactor evidence="1">
        <name>pyrroloquinoline quinone</name>
        <dbReference type="ChEBI" id="CHEBI:58442"/>
    </cofactor>
</comment>
<dbReference type="Gene3D" id="2.140.10.10">
    <property type="entry name" value="Quinoprotein alcohol dehydrogenase-like superfamily"/>
    <property type="match status" value="1"/>
</dbReference>
<dbReference type="InterPro" id="IPR018391">
    <property type="entry name" value="PQQ_b-propeller_rpt"/>
</dbReference>
<dbReference type="AlphaFoldDB" id="A0A383EWV2"/>
<gene>
    <name evidence="5" type="ORF">METZ01_LOCUS513767</name>
</gene>